<keyword evidence="1" id="KW-0004">4Fe-4S</keyword>
<dbReference type="PROSITE" id="PS01230">
    <property type="entry name" value="TRMA_1"/>
    <property type="match status" value="1"/>
</dbReference>
<evidence type="ECO:0000313" key="9">
    <source>
        <dbReference type="Proteomes" id="UP001626536"/>
    </source>
</evidence>
<keyword evidence="2 6" id="KW-0489">Methyltransferase</keyword>
<name>A0ABZ0HR53_9HYPH</name>
<evidence type="ECO:0000256" key="6">
    <source>
        <dbReference type="PROSITE-ProRule" id="PRU01024"/>
    </source>
</evidence>
<dbReference type="InterPro" id="IPR030390">
    <property type="entry name" value="MeTrfase_TrmA_AS"/>
</dbReference>
<keyword evidence="1" id="KW-0479">Metal-binding</keyword>
<evidence type="ECO:0000313" key="8">
    <source>
        <dbReference type="EMBL" id="WOJ89668.1"/>
    </source>
</evidence>
<dbReference type="Gene3D" id="3.40.50.150">
    <property type="entry name" value="Vaccinia Virus protein VP39"/>
    <property type="match status" value="1"/>
</dbReference>
<evidence type="ECO:0000256" key="4">
    <source>
        <dbReference type="ARBA" id="ARBA00022691"/>
    </source>
</evidence>
<accession>A0ABZ0HR53</accession>
<dbReference type="CDD" id="cd02440">
    <property type="entry name" value="AdoMet_MTases"/>
    <property type="match status" value="1"/>
</dbReference>
<evidence type="ECO:0000256" key="5">
    <source>
        <dbReference type="ARBA" id="ARBA00023014"/>
    </source>
</evidence>
<dbReference type="InterPro" id="IPR012340">
    <property type="entry name" value="NA-bd_OB-fold"/>
</dbReference>
<dbReference type="RefSeq" id="WP_407339112.1">
    <property type="nucleotide sequence ID" value="NZ_CP136862.1"/>
</dbReference>
<dbReference type="SUPFAM" id="SSF50249">
    <property type="entry name" value="Nucleic acid-binding proteins"/>
    <property type="match status" value="1"/>
</dbReference>
<keyword evidence="5" id="KW-0411">Iron-sulfur</keyword>
<organism evidence="8 9">
    <name type="scientific">Methylocapsa polymorpha</name>
    <dbReference type="NCBI Taxonomy" id="3080828"/>
    <lineage>
        <taxon>Bacteria</taxon>
        <taxon>Pseudomonadati</taxon>
        <taxon>Pseudomonadota</taxon>
        <taxon>Alphaproteobacteria</taxon>
        <taxon>Hyphomicrobiales</taxon>
        <taxon>Beijerinckiaceae</taxon>
        <taxon>Methylocapsa</taxon>
    </lineage>
</organism>
<feature type="active site" description="Nucleophile" evidence="6">
    <location>
        <position position="369"/>
    </location>
</feature>
<evidence type="ECO:0000256" key="1">
    <source>
        <dbReference type="ARBA" id="ARBA00022485"/>
    </source>
</evidence>
<dbReference type="PROSITE" id="PS51687">
    <property type="entry name" value="SAM_MT_RNA_M5U"/>
    <property type="match status" value="1"/>
</dbReference>
<dbReference type="GO" id="GO:0008168">
    <property type="term" value="F:methyltransferase activity"/>
    <property type="evidence" value="ECO:0007669"/>
    <property type="project" value="UniProtKB-KW"/>
</dbReference>
<feature type="active site" evidence="7">
    <location>
        <position position="369"/>
    </location>
</feature>
<dbReference type="GO" id="GO:0032259">
    <property type="term" value="P:methylation"/>
    <property type="evidence" value="ECO:0007669"/>
    <property type="project" value="UniProtKB-KW"/>
</dbReference>
<comment type="similarity">
    <text evidence="6">Belongs to the class I-like SAM-binding methyltransferase superfamily. RNA M5U methyltransferase family.</text>
</comment>
<dbReference type="PANTHER" id="PTHR11061:SF49">
    <property type="entry name" value="23S RRNA (URACIL(1939)-C(5))-METHYLTRANSFERASE RLMD"/>
    <property type="match status" value="1"/>
</dbReference>
<keyword evidence="9" id="KW-1185">Reference proteome</keyword>
<dbReference type="PANTHER" id="PTHR11061">
    <property type="entry name" value="RNA M5U METHYLTRANSFERASE"/>
    <property type="match status" value="1"/>
</dbReference>
<feature type="binding site" evidence="6">
    <location>
        <position position="296"/>
    </location>
    <ligand>
        <name>S-adenosyl-L-methionine</name>
        <dbReference type="ChEBI" id="CHEBI:59789"/>
    </ligand>
</feature>
<dbReference type="Gene3D" id="2.40.50.140">
    <property type="entry name" value="Nucleic acid-binding proteins"/>
    <property type="match status" value="1"/>
</dbReference>
<dbReference type="EMBL" id="CP136862">
    <property type="protein sequence ID" value="WOJ89668.1"/>
    <property type="molecule type" value="Genomic_DNA"/>
</dbReference>
<evidence type="ECO:0000256" key="2">
    <source>
        <dbReference type="ARBA" id="ARBA00022603"/>
    </source>
</evidence>
<dbReference type="InterPro" id="IPR010280">
    <property type="entry name" value="U5_MeTrfase_fam"/>
</dbReference>
<reference evidence="8 9" key="1">
    <citation type="submission" date="2023-10" db="EMBL/GenBank/DDBJ databases">
        <title>Novel methanotroph of the genus Methylocapsa from a subarctic wetland.</title>
        <authorList>
            <person name="Belova S.E."/>
            <person name="Oshkin I.Y."/>
            <person name="Miroshnikov K."/>
            <person name="Dedysh S.N."/>
        </authorList>
    </citation>
    <scope>NUCLEOTIDE SEQUENCE [LARGE SCALE GENOMIC DNA]</scope>
    <source>
        <strain evidence="8 9">RX1</strain>
    </source>
</reference>
<keyword evidence="3 6" id="KW-0808">Transferase</keyword>
<protein>
    <submittedName>
        <fullName evidence="8">RNA methyltransferase</fullName>
    </submittedName>
</protein>
<feature type="binding site" evidence="6">
    <location>
        <position position="343"/>
    </location>
    <ligand>
        <name>S-adenosyl-L-methionine</name>
        <dbReference type="ChEBI" id="CHEBI:59789"/>
    </ligand>
</feature>
<evidence type="ECO:0000256" key="7">
    <source>
        <dbReference type="PROSITE-ProRule" id="PRU10015"/>
    </source>
</evidence>
<dbReference type="Proteomes" id="UP001626536">
    <property type="component" value="Chromosome"/>
</dbReference>
<gene>
    <name evidence="8" type="ORF">RZS28_18100</name>
</gene>
<proteinExistence type="inferred from homology"/>
<dbReference type="Pfam" id="PF05958">
    <property type="entry name" value="tRNA_U5-meth_tr"/>
    <property type="match status" value="1"/>
</dbReference>
<dbReference type="SUPFAM" id="SSF53335">
    <property type="entry name" value="S-adenosyl-L-methionine-dependent methyltransferases"/>
    <property type="match status" value="1"/>
</dbReference>
<keyword evidence="4 6" id="KW-0949">S-adenosyl-L-methionine</keyword>
<dbReference type="InterPro" id="IPR029063">
    <property type="entry name" value="SAM-dependent_MTases_sf"/>
</dbReference>
<sequence>MISLSARLHIDRLGQRGEGVARGPDGLVFIPYALPDETIIAEVDGSRGRLVEVLTPSPNRIAPFCRYFSVCGGCAVQTLAAAPYAQWKRGNVVNAIRQARLEIEVAALADAHGEGRRRATFHARYDSRGQAAIGFMQSRAHEIVEIDACPVLAPSMRDAPRAARAIAEALAASAKPLDILVTATASGLDVDVKGHGPLGKNETRKLVGVALGHDLARLSNHGVIVAVQRTPMLAMGKATVAPPPGAFLQATAAGEELLAAKVCAAIAGSGRVADLFAGVGTFSLRMAEFAQIHAFDLEEAALGALAKAALIPGLRPVRVESRDLFRHPLSPQEAAQFDAIVFDPPRAGAEQQARALAASTAPLVVAMSCNAQTFARDAAILCAGGYEIVRVEPIDQFRHSPHVEIIGIFRRPAETRRGRRLLG</sequence>
<feature type="binding site" evidence="6">
    <location>
        <position position="276"/>
    </location>
    <ligand>
        <name>S-adenosyl-L-methionine</name>
        <dbReference type="ChEBI" id="CHEBI:59789"/>
    </ligand>
</feature>
<evidence type="ECO:0000256" key="3">
    <source>
        <dbReference type="ARBA" id="ARBA00022679"/>
    </source>
</evidence>
<feature type="binding site" evidence="6">
    <location>
        <position position="249"/>
    </location>
    <ligand>
        <name>S-adenosyl-L-methionine</name>
        <dbReference type="ChEBI" id="CHEBI:59789"/>
    </ligand>
</feature>
<dbReference type="Gene3D" id="2.40.50.1070">
    <property type="match status" value="1"/>
</dbReference>
<keyword evidence="1" id="KW-0408">Iron</keyword>